<dbReference type="AlphaFoldDB" id="A0A2M4D1V6"/>
<proteinExistence type="predicted"/>
<dbReference type="EMBL" id="GGFL01007348">
    <property type="protein sequence ID" value="MBW71526.1"/>
    <property type="molecule type" value="Transcribed_RNA"/>
</dbReference>
<accession>A0A2M4D1V6</accession>
<organism evidence="2">
    <name type="scientific">Anopheles darlingi</name>
    <name type="common">Mosquito</name>
    <dbReference type="NCBI Taxonomy" id="43151"/>
    <lineage>
        <taxon>Eukaryota</taxon>
        <taxon>Metazoa</taxon>
        <taxon>Ecdysozoa</taxon>
        <taxon>Arthropoda</taxon>
        <taxon>Hexapoda</taxon>
        <taxon>Insecta</taxon>
        <taxon>Pterygota</taxon>
        <taxon>Neoptera</taxon>
        <taxon>Endopterygota</taxon>
        <taxon>Diptera</taxon>
        <taxon>Nematocera</taxon>
        <taxon>Culicoidea</taxon>
        <taxon>Culicidae</taxon>
        <taxon>Anophelinae</taxon>
        <taxon>Anopheles</taxon>
    </lineage>
</organism>
<sequence>MAVLLPLVVVVVMRVPQPSMVAGKRLPLPLLLLPHRTVIATVEAMEPMQTKIPLMMPASASVVTMVPVLADPRNHPIWTKRKRGLAIARDESLVSHRP</sequence>
<evidence type="ECO:0000256" key="1">
    <source>
        <dbReference type="SAM" id="SignalP"/>
    </source>
</evidence>
<name>A0A2M4D1V6_ANODA</name>
<protein>
    <submittedName>
        <fullName evidence="2">Putative secreted protein</fullName>
    </submittedName>
</protein>
<feature type="signal peptide" evidence="1">
    <location>
        <begin position="1"/>
        <end position="23"/>
    </location>
</feature>
<keyword evidence="1" id="KW-0732">Signal</keyword>
<feature type="chain" id="PRO_5014928260" evidence="1">
    <location>
        <begin position="24"/>
        <end position="98"/>
    </location>
</feature>
<evidence type="ECO:0000313" key="2">
    <source>
        <dbReference type="EMBL" id="MBW71526.1"/>
    </source>
</evidence>
<reference evidence="2" key="1">
    <citation type="submission" date="2018-01" db="EMBL/GenBank/DDBJ databases">
        <title>An insight into the sialome of Amazonian anophelines.</title>
        <authorList>
            <person name="Ribeiro J.M."/>
            <person name="Scarpassa V."/>
            <person name="Calvo E."/>
        </authorList>
    </citation>
    <scope>NUCLEOTIDE SEQUENCE</scope>
</reference>